<feature type="transmembrane region" description="Helical" evidence="6">
    <location>
        <begin position="422"/>
        <end position="441"/>
    </location>
</feature>
<feature type="transmembrane region" description="Helical" evidence="6">
    <location>
        <begin position="327"/>
        <end position="347"/>
    </location>
</feature>
<feature type="transmembrane region" description="Helical" evidence="6">
    <location>
        <begin position="447"/>
        <end position="467"/>
    </location>
</feature>
<dbReference type="InterPro" id="IPR050833">
    <property type="entry name" value="Poly_Biosynth_Transport"/>
</dbReference>
<protein>
    <submittedName>
        <fullName evidence="7">Uncharacterized protein</fullName>
    </submittedName>
</protein>
<gene>
    <name evidence="7" type="ORF">BVG16_25510</name>
</gene>
<evidence type="ECO:0000256" key="4">
    <source>
        <dbReference type="ARBA" id="ARBA00022989"/>
    </source>
</evidence>
<feature type="transmembrane region" description="Helical" evidence="6">
    <location>
        <begin position="12"/>
        <end position="34"/>
    </location>
</feature>
<evidence type="ECO:0000256" key="1">
    <source>
        <dbReference type="ARBA" id="ARBA00004651"/>
    </source>
</evidence>
<evidence type="ECO:0000256" key="5">
    <source>
        <dbReference type="ARBA" id="ARBA00023136"/>
    </source>
</evidence>
<dbReference type="PANTHER" id="PTHR30250:SF11">
    <property type="entry name" value="O-ANTIGEN TRANSPORTER-RELATED"/>
    <property type="match status" value="1"/>
</dbReference>
<feature type="transmembrane region" description="Helical" evidence="6">
    <location>
        <begin position="384"/>
        <end position="402"/>
    </location>
</feature>
<evidence type="ECO:0000256" key="3">
    <source>
        <dbReference type="ARBA" id="ARBA00022692"/>
    </source>
</evidence>
<dbReference type="STRING" id="1324314.BVG16_25510"/>
<sequence length="496" mass="55841">MHMDNKKMLTNGIIYFCSSIMTQLVNLILIPLYTRNLSQEQFGQFDLIMGIQQLLALGITLGVYSGMIRFFNEFDDRHELKNTSLSFSMLWGGGCIALVWLLNPILFPYLFDSAPNSYLYLPYVVMSSVLMCLNLTYSSFYSMQFKAMKSSAVQVSSIVSTTLFVVIFFLKLDMGIIGILQAQLFGNLTVFVVLFLTDITNFRFTLKMNKLKKMLSFGTGLILGDISAWVLALSDRYLINGFMNLSSVAIYSIGYKIGMLINPVFINPFVSVFTPFKFKVYKEADGVARINKMFKLYNFAGWFGVLSLSIFANIAVSLVATDEYRDAMYLVPIISLSYFLSGAVAFYSLGLHIANKMKLNSSITLCSAIINVICNLILIPSLGIYGSAISTVIAYAITNYGFYHFGSKYYPLGLGLLNPYKYLTVILPLYGIYLVCMQWIHSIMIEVLLNAVLCVGFVFLSLLFNFITREELQSVWNQVLKRRTTKLVAKGVNSES</sequence>
<evidence type="ECO:0000313" key="7">
    <source>
        <dbReference type="EMBL" id="OPA74110.1"/>
    </source>
</evidence>
<dbReference type="AlphaFoldDB" id="A0A1T2X2M4"/>
<name>A0A1T2X2M4_9BACL</name>
<comment type="subcellular location">
    <subcellularLocation>
        <location evidence="1">Cell membrane</location>
        <topology evidence="1">Multi-pass membrane protein</topology>
    </subcellularLocation>
</comment>
<keyword evidence="2" id="KW-1003">Cell membrane</keyword>
<dbReference type="GO" id="GO:0005886">
    <property type="term" value="C:plasma membrane"/>
    <property type="evidence" value="ECO:0007669"/>
    <property type="project" value="UniProtKB-SubCell"/>
</dbReference>
<dbReference type="EMBL" id="MSZX01000012">
    <property type="protein sequence ID" value="OPA74110.1"/>
    <property type="molecule type" value="Genomic_DNA"/>
</dbReference>
<reference evidence="7 8" key="1">
    <citation type="submission" date="2017-01" db="EMBL/GenBank/DDBJ databases">
        <title>Genome analysis of Paenibacillus selenitrireducens ES3-24.</title>
        <authorList>
            <person name="Xu D."/>
            <person name="Yao R."/>
            <person name="Zheng S."/>
        </authorList>
    </citation>
    <scope>NUCLEOTIDE SEQUENCE [LARGE SCALE GENOMIC DNA]</scope>
    <source>
        <strain evidence="7 8">ES3-24</strain>
    </source>
</reference>
<feature type="transmembrane region" description="Helical" evidence="6">
    <location>
        <begin position="152"/>
        <end position="170"/>
    </location>
</feature>
<evidence type="ECO:0000313" key="8">
    <source>
        <dbReference type="Proteomes" id="UP000190188"/>
    </source>
</evidence>
<feature type="transmembrane region" description="Helical" evidence="6">
    <location>
        <begin position="119"/>
        <end position="140"/>
    </location>
</feature>
<feature type="transmembrane region" description="Helical" evidence="6">
    <location>
        <begin position="253"/>
        <end position="276"/>
    </location>
</feature>
<dbReference type="Proteomes" id="UP000190188">
    <property type="component" value="Unassembled WGS sequence"/>
</dbReference>
<dbReference type="Pfam" id="PF01943">
    <property type="entry name" value="Polysacc_synt"/>
    <property type="match status" value="1"/>
</dbReference>
<feature type="transmembrane region" description="Helical" evidence="6">
    <location>
        <begin position="84"/>
        <end position="107"/>
    </location>
</feature>
<keyword evidence="3 6" id="KW-0812">Transmembrane</keyword>
<feature type="transmembrane region" description="Helical" evidence="6">
    <location>
        <begin position="54"/>
        <end position="72"/>
    </location>
</feature>
<accession>A0A1T2X2M4</accession>
<keyword evidence="5 6" id="KW-0472">Membrane</keyword>
<dbReference type="InterPro" id="IPR002797">
    <property type="entry name" value="Polysacc_synth"/>
</dbReference>
<keyword evidence="8" id="KW-1185">Reference proteome</keyword>
<feature type="transmembrane region" description="Helical" evidence="6">
    <location>
        <begin position="296"/>
        <end position="321"/>
    </location>
</feature>
<evidence type="ECO:0000256" key="2">
    <source>
        <dbReference type="ARBA" id="ARBA00022475"/>
    </source>
</evidence>
<proteinExistence type="predicted"/>
<feature type="transmembrane region" description="Helical" evidence="6">
    <location>
        <begin position="176"/>
        <end position="202"/>
    </location>
</feature>
<organism evidence="7 8">
    <name type="scientific">Paenibacillus selenitireducens</name>
    <dbReference type="NCBI Taxonomy" id="1324314"/>
    <lineage>
        <taxon>Bacteria</taxon>
        <taxon>Bacillati</taxon>
        <taxon>Bacillota</taxon>
        <taxon>Bacilli</taxon>
        <taxon>Bacillales</taxon>
        <taxon>Paenibacillaceae</taxon>
        <taxon>Paenibacillus</taxon>
    </lineage>
</organism>
<dbReference type="PANTHER" id="PTHR30250">
    <property type="entry name" value="PST FAMILY PREDICTED COLANIC ACID TRANSPORTER"/>
    <property type="match status" value="1"/>
</dbReference>
<comment type="caution">
    <text evidence="7">The sequence shown here is derived from an EMBL/GenBank/DDBJ whole genome shotgun (WGS) entry which is preliminary data.</text>
</comment>
<feature type="transmembrane region" description="Helical" evidence="6">
    <location>
        <begin position="214"/>
        <end position="233"/>
    </location>
</feature>
<keyword evidence="4 6" id="KW-1133">Transmembrane helix</keyword>
<evidence type="ECO:0000256" key="6">
    <source>
        <dbReference type="SAM" id="Phobius"/>
    </source>
</evidence>